<protein>
    <submittedName>
        <fullName evidence="1">Uncharacterized protein</fullName>
    </submittedName>
</protein>
<reference evidence="1 2" key="1">
    <citation type="submission" date="2019-01" db="EMBL/GenBank/DDBJ databases">
        <title>Draft genome sequences of Candidatus Mycoplasma haemohominis SWG34-3 identified from a patient with pyrexia, anemia and liver dysfunction.</title>
        <authorList>
            <person name="Sekizuka T."/>
            <person name="Hattori N."/>
            <person name="Katano H."/>
            <person name="Takuma T."/>
            <person name="Ito T."/>
            <person name="Arai N."/>
            <person name="Yanai R."/>
            <person name="Ishii S."/>
            <person name="Miura Y."/>
            <person name="Tokunaga T."/>
            <person name="Watanabe H."/>
            <person name="Nomura N."/>
            <person name="Eguchi J."/>
            <person name="Arai T."/>
            <person name="Hasegawa H."/>
            <person name="Nakamaki T."/>
            <person name="Wakita T."/>
            <person name="Niki Y."/>
            <person name="Kuroda M."/>
        </authorList>
    </citation>
    <scope>NUCLEOTIDE SEQUENCE [LARGE SCALE GENOMIC DNA]</scope>
    <source>
        <strain evidence="1">SWG34-3</strain>
    </source>
</reference>
<dbReference type="AlphaFoldDB" id="A0A478FPR6"/>
<evidence type="ECO:0000313" key="2">
    <source>
        <dbReference type="Proteomes" id="UP000324831"/>
    </source>
</evidence>
<accession>A0A478FPR6</accession>
<dbReference type="EMBL" id="BIMN01000001">
    <property type="protein sequence ID" value="GCE63037.1"/>
    <property type="molecule type" value="Genomic_DNA"/>
</dbReference>
<sequence length="67" mass="7230">MFGISNSNLGFFLLFCLSCTGSILLAKHLTSSGGSPQHRQITSKTSNITIKPYVPETKETDLVPSSQ</sequence>
<comment type="caution">
    <text evidence="1">The sequence shown here is derived from an EMBL/GenBank/DDBJ whole genome shotgun (WGS) entry which is preliminary data.</text>
</comment>
<gene>
    <name evidence="1" type="ORF">MHSWG343_00150</name>
</gene>
<name>A0A478FPR6_9MOLU</name>
<proteinExistence type="predicted"/>
<organism evidence="1 2">
    <name type="scientific">Candidatus Mycoplasma haematohominis</name>
    <dbReference type="NCBI Taxonomy" id="1494318"/>
    <lineage>
        <taxon>Bacteria</taxon>
        <taxon>Bacillati</taxon>
        <taxon>Mycoplasmatota</taxon>
        <taxon>Mollicutes</taxon>
        <taxon>Mycoplasmataceae</taxon>
        <taxon>Mycoplasma</taxon>
    </lineage>
</organism>
<evidence type="ECO:0000313" key="1">
    <source>
        <dbReference type="EMBL" id="GCE63037.1"/>
    </source>
</evidence>
<dbReference type="Proteomes" id="UP000324831">
    <property type="component" value="Unassembled WGS sequence"/>
</dbReference>